<accession>A0A328VL14</accession>
<dbReference type="Gene3D" id="3.30.590.10">
    <property type="entry name" value="Glutamine synthetase/guanido kinase, catalytic domain"/>
    <property type="match status" value="1"/>
</dbReference>
<dbReference type="AlphaFoldDB" id="A0A328VL14"/>
<dbReference type="Proteomes" id="UP000248706">
    <property type="component" value="Unassembled WGS sequence"/>
</dbReference>
<comment type="caution">
    <text evidence="7">The sequence shown here is derived from an EMBL/GenBank/DDBJ whole genome shotgun (WGS) entry which is preliminary data.</text>
</comment>
<dbReference type="GO" id="GO:0004356">
    <property type="term" value="F:glutamine synthetase activity"/>
    <property type="evidence" value="ECO:0007669"/>
    <property type="project" value="UniProtKB-EC"/>
</dbReference>
<keyword evidence="8" id="KW-1185">Reference proteome</keyword>
<dbReference type="GO" id="GO:0006542">
    <property type="term" value="P:glutamine biosynthetic process"/>
    <property type="evidence" value="ECO:0007669"/>
    <property type="project" value="InterPro"/>
</dbReference>
<dbReference type="InterPro" id="IPR008146">
    <property type="entry name" value="Gln_synth_cat_dom"/>
</dbReference>
<reference evidence="7 8" key="1">
    <citation type="submission" date="2016-08" db="EMBL/GenBank/DDBJ databases">
        <title>Analysis of Carbohydrate Active Enzymes in Thermogemmatispora T81 Reveals Carbohydrate Degradation Ability.</title>
        <authorList>
            <person name="Tomazini A."/>
            <person name="Lal S."/>
            <person name="Stott M."/>
            <person name="Henrissat B."/>
            <person name="Polikarpov I."/>
            <person name="Sparling R."/>
            <person name="Levin D.B."/>
        </authorList>
    </citation>
    <scope>NUCLEOTIDE SEQUENCE [LARGE SCALE GENOMIC DNA]</scope>
    <source>
        <strain evidence="7 8">T81</strain>
    </source>
</reference>
<dbReference type="SMART" id="SM01230">
    <property type="entry name" value="Gln-synt_C"/>
    <property type="match status" value="1"/>
</dbReference>
<evidence type="ECO:0000313" key="8">
    <source>
        <dbReference type="Proteomes" id="UP000248706"/>
    </source>
</evidence>
<dbReference type="InterPro" id="IPR008147">
    <property type="entry name" value="Gln_synt_N"/>
</dbReference>
<gene>
    <name evidence="7" type="ORF">A4R35_13210</name>
</gene>
<dbReference type="OrthoDB" id="9807095at2"/>
<dbReference type="RefSeq" id="WP_112430126.1">
    <property type="nucleotide sequence ID" value="NZ_MCIF01000002.1"/>
</dbReference>
<evidence type="ECO:0000256" key="2">
    <source>
        <dbReference type="ARBA" id="ARBA00012937"/>
    </source>
</evidence>
<evidence type="ECO:0000256" key="3">
    <source>
        <dbReference type="PROSITE-ProRule" id="PRU01330"/>
    </source>
</evidence>
<dbReference type="PANTHER" id="PTHR43407:SF1">
    <property type="entry name" value="LENGSIN"/>
    <property type="match status" value="1"/>
</dbReference>
<dbReference type="Gene3D" id="3.10.20.70">
    <property type="entry name" value="Glutamine synthetase, N-terminal domain"/>
    <property type="match status" value="1"/>
</dbReference>
<dbReference type="EMBL" id="MCIF01000002">
    <property type="protein sequence ID" value="RAQ96500.1"/>
    <property type="molecule type" value="Genomic_DNA"/>
</dbReference>
<organism evidence="7 8">
    <name type="scientific">Thermogemmatispora tikiterensis</name>
    <dbReference type="NCBI Taxonomy" id="1825093"/>
    <lineage>
        <taxon>Bacteria</taxon>
        <taxon>Bacillati</taxon>
        <taxon>Chloroflexota</taxon>
        <taxon>Ktedonobacteria</taxon>
        <taxon>Thermogemmatisporales</taxon>
        <taxon>Thermogemmatisporaceae</taxon>
        <taxon>Thermogemmatispora</taxon>
    </lineage>
</organism>
<dbReference type="Pfam" id="PF00120">
    <property type="entry name" value="Gln-synt_C"/>
    <property type="match status" value="1"/>
</dbReference>
<dbReference type="PROSITE" id="PS51987">
    <property type="entry name" value="GS_CATALYTIC"/>
    <property type="match status" value="1"/>
</dbReference>
<dbReference type="GO" id="GO:0005737">
    <property type="term" value="C:cytoplasm"/>
    <property type="evidence" value="ECO:0007669"/>
    <property type="project" value="TreeGrafter"/>
</dbReference>
<dbReference type="SUPFAM" id="SSF55931">
    <property type="entry name" value="Glutamine synthetase/guanido kinase"/>
    <property type="match status" value="1"/>
</dbReference>
<sequence>MTAKPIPDVSTIEELSRGWQERGIRHVVFELPDMHGMARSKIVPLSRWEQFARDGLRMIGVMTTVDSATNLVPGTYQSEERNYGDAVLRPDLTTAAVVPWLDASARVICDAFWPDGSPVESAPRYVLRRVLERLAALGYRAHTAIEYEFYLFQDLLSKEPVFDRLHIFHTQRNVACPVPLQIMDLLPELGLQMLTCNCEYGPGQYEITYDAEDALTAGDYGYTFKNGVKMIARRLGYHATFMTRPFLDQSSSGAHVHLSLRDANGRNAFLDTNDRHGLSALTYHFIGGLIKHMPGALALLAPTPNCYRRYLHHSFAPVNLSWGLDDRTALIRVKNTGDAGTHVENRAPSSMSNPYLALAATVAAGLLGLEEEAVPPALAEGPAEEHEAFAPLPATLEEALQHLEADTALRNLLGMQFTEIFIKTKRQELERRGDYVRQRLQAAELEWEEQEYLADF</sequence>
<evidence type="ECO:0000256" key="4">
    <source>
        <dbReference type="RuleBase" id="RU000384"/>
    </source>
</evidence>
<evidence type="ECO:0000259" key="6">
    <source>
        <dbReference type="PROSITE" id="PS51987"/>
    </source>
</evidence>
<dbReference type="InterPro" id="IPR014746">
    <property type="entry name" value="Gln_synth/guanido_kin_cat_dom"/>
</dbReference>
<name>A0A328VL14_9CHLR</name>
<dbReference type="EC" id="6.3.1.2" evidence="2"/>
<comment type="similarity">
    <text evidence="1 3 4">Belongs to the glutamine synthetase family.</text>
</comment>
<evidence type="ECO:0000313" key="7">
    <source>
        <dbReference type="EMBL" id="RAQ96500.1"/>
    </source>
</evidence>
<dbReference type="PROSITE" id="PS51986">
    <property type="entry name" value="GS_BETA_GRASP"/>
    <property type="match status" value="1"/>
</dbReference>
<dbReference type="SUPFAM" id="SSF54368">
    <property type="entry name" value="Glutamine synthetase, N-terminal domain"/>
    <property type="match status" value="1"/>
</dbReference>
<protein>
    <recommendedName>
        <fullName evidence="2">glutamine synthetase</fullName>
        <ecNumber evidence="2">6.3.1.2</ecNumber>
    </recommendedName>
</protein>
<evidence type="ECO:0000256" key="1">
    <source>
        <dbReference type="ARBA" id="ARBA00009897"/>
    </source>
</evidence>
<dbReference type="GO" id="GO:0016020">
    <property type="term" value="C:membrane"/>
    <property type="evidence" value="ECO:0007669"/>
    <property type="project" value="TreeGrafter"/>
</dbReference>
<dbReference type="PANTHER" id="PTHR43407">
    <property type="entry name" value="GLUTAMINE SYNTHETASE"/>
    <property type="match status" value="1"/>
</dbReference>
<feature type="domain" description="GS beta-grasp" evidence="5">
    <location>
        <begin position="22"/>
        <end position="116"/>
    </location>
</feature>
<proteinExistence type="inferred from homology"/>
<dbReference type="InterPro" id="IPR036651">
    <property type="entry name" value="Gln_synt_N_sf"/>
</dbReference>
<evidence type="ECO:0000259" key="5">
    <source>
        <dbReference type="PROSITE" id="PS51986"/>
    </source>
</evidence>
<feature type="domain" description="GS catalytic" evidence="6">
    <location>
        <begin position="123"/>
        <end position="456"/>
    </location>
</feature>